<dbReference type="Proteomes" id="UP000319731">
    <property type="component" value="Unassembled WGS sequence"/>
</dbReference>
<feature type="transmembrane region" description="Helical" evidence="6">
    <location>
        <begin position="91"/>
        <end position="112"/>
    </location>
</feature>
<dbReference type="GeneID" id="42006037"/>
<comment type="subcellular location">
    <subcellularLocation>
        <location evidence="1">Membrane</location>
        <topology evidence="1">Multi-pass membrane protein</topology>
    </subcellularLocation>
</comment>
<evidence type="ECO:0000256" key="3">
    <source>
        <dbReference type="ARBA" id="ARBA00022692"/>
    </source>
</evidence>
<dbReference type="GO" id="GO:0005739">
    <property type="term" value="C:mitochondrion"/>
    <property type="evidence" value="ECO:0007669"/>
    <property type="project" value="TreeGrafter"/>
</dbReference>
<dbReference type="PANTHER" id="PTHR11266:SF17">
    <property type="entry name" value="PROTEIN MPV17"/>
    <property type="match status" value="1"/>
</dbReference>
<comment type="similarity">
    <text evidence="2 6">Belongs to the peroxisomal membrane protein PXMP2/4 family.</text>
</comment>
<evidence type="ECO:0000256" key="5">
    <source>
        <dbReference type="ARBA" id="ARBA00023136"/>
    </source>
</evidence>
<evidence type="ECO:0008006" key="9">
    <source>
        <dbReference type="Google" id="ProtNLM"/>
    </source>
</evidence>
<dbReference type="EMBL" id="QEAO01000036">
    <property type="protein sequence ID" value="TPX31979.1"/>
    <property type="molecule type" value="Genomic_DNA"/>
</dbReference>
<keyword evidence="3 6" id="KW-0812">Transmembrane</keyword>
<keyword evidence="5 6" id="KW-0472">Membrane</keyword>
<feature type="transmembrane region" description="Helical" evidence="6">
    <location>
        <begin position="53"/>
        <end position="71"/>
    </location>
</feature>
<sequence length="186" mass="20962">MARFMKQYDLILNKYPILVQSLTTGGFFALGDVVAQHLVEHQSKHDFGRTARMTFYGSVIAGPAVAVWYRYLFARTSHIQSAIQATLTRVAADQLLFAPPFIAVFFTGTGILEQRSFEEIKSKLKFGYKDALLANWQTWPAFQAFNFYVVPPLYRSMAVSVVSTGWNSYLSWKNNSSLNKAVLANA</sequence>
<evidence type="ECO:0000256" key="4">
    <source>
        <dbReference type="ARBA" id="ARBA00022989"/>
    </source>
</evidence>
<name>A0A507BYN7_9FUNG</name>
<organism evidence="7 8">
    <name type="scientific">Synchytrium microbalum</name>
    <dbReference type="NCBI Taxonomy" id="1806994"/>
    <lineage>
        <taxon>Eukaryota</taxon>
        <taxon>Fungi</taxon>
        <taxon>Fungi incertae sedis</taxon>
        <taxon>Chytridiomycota</taxon>
        <taxon>Chytridiomycota incertae sedis</taxon>
        <taxon>Chytridiomycetes</taxon>
        <taxon>Synchytriales</taxon>
        <taxon>Synchytriaceae</taxon>
        <taxon>Synchytrium</taxon>
    </lineage>
</organism>
<evidence type="ECO:0000256" key="2">
    <source>
        <dbReference type="ARBA" id="ARBA00006824"/>
    </source>
</evidence>
<comment type="caution">
    <text evidence="7">The sequence shown here is derived from an EMBL/GenBank/DDBJ whole genome shotgun (WGS) entry which is preliminary data.</text>
</comment>
<protein>
    <recommendedName>
        <fullName evidence="9">Protein Mpv17</fullName>
    </recommendedName>
</protein>
<dbReference type="OrthoDB" id="430207at2759"/>
<dbReference type="GO" id="GO:0016020">
    <property type="term" value="C:membrane"/>
    <property type="evidence" value="ECO:0007669"/>
    <property type="project" value="UniProtKB-SubCell"/>
</dbReference>
<accession>A0A507BYN7</accession>
<keyword evidence="4 6" id="KW-1133">Transmembrane helix</keyword>
<evidence type="ECO:0000313" key="7">
    <source>
        <dbReference type="EMBL" id="TPX31979.1"/>
    </source>
</evidence>
<keyword evidence="8" id="KW-1185">Reference proteome</keyword>
<evidence type="ECO:0000256" key="1">
    <source>
        <dbReference type="ARBA" id="ARBA00004141"/>
    </source>
</evidence>
<dbReference type="AlphaFoldDB" id="A0A507BYN7"/>
<reference evidence="7 8" key="1">
    <citation type="journal article" date="2019" name="Sci. Rep.">
        <title>Comparative genomics of chytrid fungi reveal insights into the obligate biotrophic and pathogenic lifestyle of Synchytrium endobioticum.</title>
        <authorList>
            <person name="van de Vossenberg B.T.L.H."/>
            <person name="Warris S."/>
            <person name="Nguyen H.D.T."/>
            <person name="van Gent-Pelzer M.P.E."/>
            <person name="Joly D.L."/>
            <person name="van de Geest H.C."/>
            <person name="Bonants P.J.M."/>
            <person name="Smith D.S."/>
            <person name="Levesque C.A."/>
            <person name="van der Lee T.A.J."/>
        </authorList>
    </citation>
    <scope>NUCLEOTIDE SEQUENCE [LARGE SCALE GENOMIC DNA]</scope>
    <source>
        <strain evidence="7 8">JEL517</strain>
    </source>
</reference>
<dbReference type="PANTHER" id="PTHR11266">
    <property type="entry name" value="PEROXISOMAL MEMBRANE PROTEIN 2, PXMP2 MPV17"/>
    <property type="match status" value="1"/>
</dbReference>
<dbReference type="InterPro" id="IPR007248">
    <property type="entry name" value="Mpv17_PMP22"/>
</dbReference>
<dbReference type="Pfam" id="PF04117">
    <property type="entry name" value="Mpv17_PMP22"/>
    <property type="match status" value="1"/>
</dbReference>
<dbReference type="RefSeq" id="XP_031023275.1">
    <property type="nucleotide sequence ID" value="XM_031170740.1"/>
</dbReference>
<evidence type="ECO:0000313" key="8">
    <source>
        <dbReference type="Proteomes" id="UP000319731"/>
    </source>
</evidence>
<dbReference type="STRING" id="1806994.A0A507BYN7"/>
<evidence type="ECO:0000256" key="6">
    <source>
        <dbReference type="RuleBase" id="RU363053"/>
    </source>
</evidence>
<proteinExistence type="inferred from homology"/>
<gene>
    <name evidence="7" type="ORF">SmJEL517_g04812</name>
</gene>